<name>G9ZFY9_9GAMM</name>
<feature type="region of interest" description="Disordered" evidence="1">
    <location>
        <begin position="227"/>
        <end position="246"/>
    </location>
</feature>
<reference evidence="3 4" key="1">
    <citation type="submission" date="2011-08" db="EMBL/GenBank/DDBJ databases">
        <authorList>
            <person name="Weinstock G."/>
            <person name="Sodergren E."/>
            <person name="Clifton S."/>
            <person name="Fulton L."/>
            <person name="Fulton B."/>
            <person name="Courtney L."/>
            <person name="Fronick C."/>
            <person name="Harrison M."/>
            <person name="Strong C."/>
            <person name="Farmer C."/>
            <person name="Delahaunty K."/>
            <person name="Markovic C."/>
            <person name="Hall O."/>
            <person name="Minx P."/>
            <person name="Tomlinson C."/>
            <person name="Mitreva M."/>
            <person name="Hou S."/>
            <person name="Chen J."/>
            <person name="Wollam A."/>
            <person name="Pepin K.H."/>
            <person name="Johnson M."/>
            <person name="Bhonagiri V."/>
            <person name="Zhang X."/>
            <person name="Suruliraj S."/>
            <person name="Warren W."/>
            <person name="Chinwalla A."/>
            <person name="Mardis E.R."/>
            <person name="Wilson R.K."/>
        </authorList>
    </citation>
    <scope>NUCLEOTIDE SEQUENCE [LARGE SCALE GENOMIC DNA]</scope>
    <source>
        <strain evidence="3 4">F0432</strain>
    </source>
</reference>
<protein>
    <recommendedName>
        <fullName evidence="5">Lipoprotein</fullName>
    </recommendedName>
</protein>
<gene>
    <name evidence="3" type="ORF">HMPREF9080_01689</name>
</gene>
<evidence type="ECO:0000313" key="4">
    <source>
        <dbReference type="Proteomes" id="UP000004750"/>
    </source>
</evidence>
<feature type="signal peptide" evidence="2">
    <location>
        <begin position="1"/>
        <end position="24"/>
    </location>
</feature>
<comment type="caution">
    <text evidence="3">The sequence shown here is derived from an EMBL/GenBank/DDBJ whole genome shotgun (WGS) entry which is preliminary data.</text>
</comment>
<sequence length="246" mass="26578">MSTPRRTALLATLLAGLLAACGSAPLEVARPETTAAHNTVQTAQAGERLGTEWGDEIDSRVQEAYGLHRTTTTPVAEKQVHYAAKNYRGRSILSIAIAAGKIALSIEDERGAKLPLYRERDNHYLQGKNGQTYRLHYKNNSNTTYEIVASVDGLNVLNGRAASRQDAGYVLRPRGELTIEGFRKDDNTVAAFTFGAPQDAYAAHSAHGSVQNTGIIGTVVYELQGDTPRTPNAFPADGRYAPPPSR</sequence>
<dbReference type="InterPro" id="IPR006311">
    <property type="entry name" value="TAT_signal"/>
</dbReference>
<dbReference type="RefSeq" id="WP_006985692.1">
    <property type="nucleotide sequence ID" value="NZ_JH417929.1"/>
</dbReference>
<dbReference type="EMBL" id="AGCM01000093">
    <property type="protein sequence ID" value="EHM53611.1"/>
    <property type="molecule type" value="Genomic_DNA"/>
</dbReference>
<organism evidence="3 4">
    <name type="scientific">Cardiobacterium valvarum F0432</name>
    <dbReference type="NCBI Taxonomy" id="797473"/>
    <lineage>
        <taxon>Bacteria</taxon>
        <taxon>Pseudomonadati</taxon>
        <taxon>Pseudomonadota</taxon>
        <taxon>Gammaproteobacteria</taxon>
        <taxon>Cardiobacteriales</taxon>
        <taxon>Cardiobacteriaceae</taxon>
        <taxon>Cardiobacterium</taxon>
    </lineage>
</organism>
<dbReference type="HOGENOM" id="CLU_073590_0_0_6"/>
<proteinExistence type="predicted"/>
<keyword evidence="2" id="KW-0732">Signal</keyword>
<dbReference type="Proteomes" id="UP000004750">
    <property type="component" value="Unassembled WGS sequence"/>
</dbReference>
<accession>G9ZFY9</accession>
<evidence type="ECO:0000256" key="1">
    <source>
        <dbReference type="SAM" id="MobiDB-lite"/>
    </source>
</evidence>
<dbReference type="PROSITE" id="PS51318">
    <property type="entry name" value="TAT"/>
    <property type="match status" value="1"/>
</dbReference>
<evidence type="ECO:0000313" key="3">
    <source>
        <dbReference type="EMBL" id="EHM53611.1"/>
    </source>
</evidence>
<dbReference type="STRING" id="797473.HMPREF9080_01689"/>
<evidence type="ECO:0000256" key="2">
    <source>
        <dbReference type="SAM" id="SignalP"/>
    </source>
</evidence>
<feature type="chain" id="PRO_5003530074" description="Lipoprotein" evidence="2">
    <location>
        <begin position="25"/>
        <end position="246"/>
    </location>
</feature>
<dbReference type="PROSITE" id="PS51257">
    <property type="entry name" value="PROKAR_LIPOPROTEIN"/>
    <property type="match status" value="1"/>
</dbReference>
<dbReference type="AlphaFoldDB" id="G9ZFY9"/>
<evidence type="ECO:0008006" key="5">
    <source>
        <dbReference type="Google" id="ProtNLM"/>
    </source>
</evidence>